<keyword evidence="3" id="KW-1185">Reference proteome</keyword>
<accession>A0A0D9XZ83</accession>
<dbReference type="HOGENOM" id="CLU_1605121_0_0_1"/>
<dbReference type="eggNOG" id="KOG1075">
    <property type="taxonomic scope" value="Eukaryota"/>
</dbReference>
<feature type="compositionally biased region" description="Polar residues" evidence="1">
    <location>
        <begin position="1"/>
        <end position="12"/>
    </location>
</feature>
<proteinExistence type="predicted"/>
<dbReference type="Gramene" id="LPERR12G09710.1">
    <property type="protein sequence ID" value="LPERR12G09710.1"/>
    <property type="gene ID" value="LPERR12G09710"/>
</dbReference>
<dbReference type="AlphaFoldDB" id="A0A0D9XZ83"/>
<name>A0A0D9XZ83_9ORYZ</name>
<reference evidence="2 3" key="1">
    <citation type="submission" date="2012-08" db="EMBL/GenBank/DDBJ databases">
        <title>Oryza genome evolution.</title>
        <authorList>
            <person name="Wing R.A."/>
        </authorList>
    </citation>
    <scope>NUCLEOTIDE SEQUENCE</scope>
</reference>
<evidence type="ECO:0000313" key="2">
    <source>
        <dbReference type="EnsemblPlants" id="LPERR12G09710.1"/>
    </source>
</evidence>
<organism evidence="2 3">
    <name type="scientific">Leersia perrieri</name>
    <dbReference type="NCBI Taxonomy" id="77586"/>
    <lineage>
        <taxon>Eukaryota</taxon>
        <taxon>Viridiplantae</taxon>
        <taxon>Streptophyta</taxon>
        <taxon>Embryophyta</taxon>
        <taxon>Tracheophyta</taxon>
        <taxon>Spermatophyta</taxon>
        <taxon>Magnoliopsida</taxon>
        <taxon>Liliopsida</taxon>
        <taxon>Poales</taxon>
        <taxon>Poaceae</taxon>
        <taxon>BOP clade</taxon>
        <taxon>Oryzoideae</taxon>
        <taxon>Oryzeae</taxon>
        <taxon>Oryzinae</taxon>
        <taxon>Leersia</taxon>
    </lineage>
</organism>
<reference evidence="2" key="3">
    <citation type="submission" date="2015-04" db="UniProtKB">
        <authorList>
            <consortium name="EnsemblPlants"/>
        </authorList>
    </citation>
    <scope>IDENTIFICATION</scope>
</reference>
<sequence>MAAIGSGSSSWVANEEDSRSGDDDSVVAKLLWNLNLTAEEGELAEFSDDEKDDGSMSTQWVLFGKVLSPSTLHVSTILGAMKPAWGNPYGLKIRSVEREEYDKCVKPSNICFDKMDIWVRILDLPLGWMNNHRGPRAMSLIGDVIRVDVEATGKASGPFLRARVAI</sequence>
<reference evidence="3" key="2">
    <citation type="submission" date="2013-12" db="EMBL/GenBank/DDBJ databases">
        <authorList>
            <person name="Yu Y."/>
            <person name="Lee S."/>
            <person name="de Baynast K."/>
            <person name="Wissotski M."/>
            <person name="Liu L."/>
            <person name="Talag J."/>
            <person name="Goicoechea J."/>
            <person name="Angelova A."/>
            <person name="Jetty R."/>
            <person name="Kudrna D."/>
            <person name="Golser W."/>
            <person name="Rivera L."/>
            <person name="Zhang J."/>
            <person name="Wing R."/>
        </authorList>
    </citation>
    <scope>NUCLEOTIDE SEQUENCE</scope>
</reference>
<protein>
    <submittedName>
        <fullName evidence="2">Uncharacterized protein</fullName>
    </submittedName>
</protein>
<evidence type="ECO:0000313" key="3">
    <source>
        <dbReference type="Proteomes" id="UP000032180"/>
    </source>
</evidence>
<feature type="region of interest" description="Disordered" evidence="1">
    <location>
        <begin position="1"/>
        <end position="23"/>
    </location>
</feature>
<dbReference type="Proteomes" id="UP000032180">
    <property type="component" value="Chromosome 12"/>
</dbReference>
<evidence type="ECO:0000256" key="1">
    <source>
        <dbReference type="SAM" id="MobiDB-lite"/>
    </source>
</evidence>
<dbReference type="EnsemblPlants" id="LPERR12G09710.1">
    <property type="protein sequence ID" value="LPERR12G09710.1"/>
    <property type="gene ID" value="LPERR12G09710"/>
</dbReference>